<feature type="transmembrane region" description="Helical" evidence="7">
    <location>
        <begin position="350"/>
        <end position="366"/>
    </location>
</feature>
<protein>
    <submittedName>
        <fullName evidence="9">Type VII secretion integral membrane protein EccD</fullName>
    </submittedName>
</protein>
<feature type="transmembrane region" description="Helical" evidence="7">
    <location>
        <begin position="238"/>
        <end position="258"/>
    </location>
</feature>
<evidence type="ECO:0000313" key="9">
    <source>
        <dbReference type="EMBL" id="TWH22245.1"/>
    </source>
</evidence>
<dbReference type="OrthoDB" id="4156660at2"/>
<dbReference type="Pfam" id="PF08817">
    <property type="entry name" value="YukD"/>
    <property type="match status" value="1"/>
</dbReference>
<evidence type="ECO:0000256" key="4">
    <source>
        <dbReference type="ARBA" id="ARBA00022692"/>
    </source>
</evidence>
<name>A0A660CMC4_9PSEU</name>
<dbReference type="InterPro" id="IPR044049">
    <property type="entry name" value="EccD_transm"/>
</dbReference>
<evidence type="ECO:0000256" key="7">
    <source>
        <dbReference type="SAM" id="Phobius"/>
    </source>
</evidence>
<organism evidence="9 10">
    <name type="scientific">Prauserella rugosa</name>
    <dbReference type="NCBI Taxonomy" id="43354"/>
    <lineage>
        <taxon>Bacteria</taxon>
        <taxon>Bacillati</taxon>
        <taxon>Actinomycetota</taxon>
        <taxon>Actinomycetes</taxon>
        <taxon>Pseudonocardiales</taxon>
        <taxon>Pseudonocardiaceae</taxon>
        <taxon>Prauserella</taxon>
    </lineage>
</organism>
<feature type="transmembrane region" description="Helical" evidence="7">
    <location>
        <begin position="438"/>
        <end position="464"/>
    </location>
</feature>
<evidence type="ECO:0000256" key="5">
    <source>
        <dbReference type="ARBA" id="ARBA00022989"/>
    </source>
</evidence>
<feature type="transmembrane region" description="Helical" evidence="7">
    <location>
        <begin position="264"/>
        <end position="282"/>
    </location>
</feature>
<proteinExistence type="inferred from homology"/>
<dbReference type="GO" id="GO:0005886">
    <property type="term" value="C:plasma membrane"/>
    <property type="evidence" value="ECO:0007669"/>
    <property type="project" value="UniProtKB-SubCell"/>
</dbReference>
<keyword evidence="6 7" id="KW-0472">Membrane</keyword>
<evidence type="ECO:0000256" key="1">
    <source>
        <dbReference type="ARBA" id="ARBA00004651"/>
    </source>
</evidence>
<comment type="subcellular location">
    <subcellularLocation>
        <location evidence="1">Cell membrane</location>
        <topology evidence="1">Multi-pass membrane protein</topology>
    </subcellularLocation>
</comment>
<feature type="transmembrane region" description="Helical" evidence="7">
    <location>
        <begin position="405"/>
        <end position="426"/>
    </location>
</feature>
<dbReference type="AlphaFoldDB" id="A0A660CMC4"/>
<feature type="transmembrane region" description="Helical" evidence="7">
    <location>
        <begin position="122"/>
        <end position="146"/>
    </location>
</feature>
<dbReference type="EMBL" id="VLJV01000001">
    <property type="protein sequence ID" value="TWH22245.1"/>
    <property type="molecule type" value="Genomic_DNA"/>
</dbReference>
<feature type="transmembrane region" description="Helical" evidence="7">
    <location>
        <begin position="210"/>
        <end position="231"/>
    </location>
</feature>
<evidence type="ECO:0000256" key="6">
    <source>
        <dbReference type="ARBA" id="ARBA00023136"/>
    </source>
</evidence>
<dbReference type="Gene3D" id="3.10.20.90">
    <property type="entry name" value="Phosphatidylinositol 3-kinase Catalytic Subunit, Chain A, domain 1"/>
    <property type="match status" value="1"/>
</dbReference>
<keyword evidence="4 7" id="KW-0812">Transmembrane</keyword>
<evidence type="ECO:0000259" key="8">
    <source>
        <dbReference type="Pfam" id="PF19053"/>
    </source>
</evidence>
<dbReference type="PIRSF" id="PIRSF017804">
    <property type="entry name" value="Secretion_EccD1"/>
    <property type="match status" value="1"/>
</dbReference>
<comment type="similarity">
    <text evidence="2">Belongs to the EccD/Snm4 family.</text>
</comment>
<dbReference type="Proteomes" id="UP000317303">
    <property type="component" value="Unassembled WGS sequence"/>
</dbReference>
<dbReference type="Pfam" id="PF19053">
    <property type="entry name" value="EccD"/>
    <property type="match status" value="1"/>
</dbReference>
<sequence length="471" mass="48047">MATGTTVFSRVTVVAPNTRIDVALPADVAVADLMPMLLEMAKETSPDGGARHGGWALAKLGDAPLDPSRTLASLGVVDGELLQLRKRNENPPPPLYDDVVDAIAEADPDGFRPWSKETALKIGHAAGGLAAVLAALSIFLGGVFGVGESSMYPMFAAIAAGVLAIACVALGATLARAYRAVSTGVLISAAGGLPMAFVAGFFIVPLDTSIRPNLLLGSALVVVVAAASIMITGTGLTTFIAAATAGVFGVLSFLVATLLGDEPAHAIAAGTAAVALGCISVLPRATIWLAKLPLPTVPGTADELKEDSEIPDYSDIEQRTSAAHNYMTGLLVGCGAVTALAAMISATAPNIWGVLTGAVATAVLLLRARTYANGAQAIALLVTGMVSAAGILVGWLQNADPFDQLLWGAVAFVVLAAGSVVLGAVVPNQRFSPPIRRTVDIIEAICIAAVLPLALAAMELYSYFRHLDLLG</sequence>
<dbReference type="InterPro" id="IPR024962">
    <property type="entry name" value="YukD-like"/>
</dbReference>
<feature type="transmembrane region" description="Helical" evidence="7">
    <location>
        <begin position="326"/>
        <end position="344"/>
    </location>
</feature>
<keyword evidence="5 7" id="KW-1133">Transmembrane helix</keyword>
<reference evidence="9 10" key="1">
    <citation type="submission" date="2019-07" db="EMBL/GenBank/DDBJ databases">
        <title>R&amp;d 2014.</title>
        <authorList>
            <person name="Klenk H.-P."/>
        </authorList>
    </citation>
    <scope>NUCLEOTIDE SEQUENCE [LARGE SCALE GENOMIC DNA]</scope>
    <source>
        <strain evidence="9 10">DSM 43194</strain>
    </source>
</reference>
<feature type="domain" description="EccD-like transmembrane" evidence="8">
    <location>
        <begin position="123"/>
        <end position="467"/>
    </location>
</feature>
<keyword evidence="3" id="KW-1003">Cell membrane</keyword>
<accession>A0A660CMC4</accession>
<dbReference type="InterPro" id="IPR006707">
    <property type="entry name" value="T7SS_EccD"/>
</dbReference>
<comment type="caution">
    <text evidence="9">The sequence shown here is derived from an EMBL/GenBank/DDBJ whole genome shotgun (WGS) entry which is preliminary data.</text>
</comment>
<evidence type="ECO:0000313" key="10">
    <source>
        <dbReference type="Proteomes" id="UP000317303"/>
    </source>
</evidence>
<dbReference type="RefSeq" id="WP_036876773.1">
    <property type="nucleotide sequence ID" value="NZ_JOIJ01000010.1"/>
</dbReference>
<gene>
    <name evidence="9" type="ORF">JD82_04122</name>
</gene>
<feature type="transmembrane region" description="Helical" evidence="7">
    <location>
        <begin position="378"/>
        <end position="399"/>
    </location>
</feature>
<keyword evidence="10" id="KW-1185">Reference proteome</keyword>
<dbReference type="NCBIfam" id="TIGR03920">
    <property type="entry name" value="T7SS_EccD"/>
    <property type="match status" value="1"/>
</dbReference>
<evidence type="ECO:0000256" key="3">
    <source>
        <dbReference type="ARBA" id="ARBA00022475"/>
    </source>
</evidence>
<evidence type="ECO:0000256" key="2">
    <source>
        <dbReference type="ARBA" id="ARBA00006162"/>
    </source>
</evidence>
<feature type="transmembrane region" description="Helical" evidence="7">
    <location>
        <begin position="184"/>
        <end position="204"/>
    </location>
</feature>
<feature type="transmembrane region" description="Helical" evidence="7">
    <location>
        <begin position="152"/>
        <end position="172"/>
    </location>
</feature>